<accession>A0A4Y9SKN3</accession>
<keyword evidence="1" id="KW-0732">Signal</keyword>
<sequence length="157" mass="17207">MLKFVVSFLFGFLFIPMLAHAAQCEVEAKVEGVMIQSCDGERFLGTAGPDGALAGRLVFDAIPLGIEKFWSDLCQCDLWQVSGIAGAHTRIVRFFRIGTDGTLVLIPGGEFGSEIGKISRVSQSLGFNVEVRDSDVAGKHKTLERYRFDGTKFTKLK</sequence>
<protein>
    <submittedName>
        <fullName evidence="2">Uncharacterized protein</fullName>
    </submittedName>
</protein>
<gene>
    <name evidence="2" type="ORF">E4L98_08060</name>
</gene>
<dbReference type="EMBL" id="SPVG01000075">
    <property type="protein sequence ID" value="TFW27001.1"/>
    <property type="molecule type" value="Genomic_DNA"/>
</dbReference>
<evidence type="ECO:0000256" key="1">
    <source>
        <dbReference type="SAM" id="SignalP"/>
    </source>
</evidence>
<dbReference type="AlphaFoldDB" id="A0A4Y9SKN3"/>
<feature type="signal peptide" evidence="1">
    <location>
        <begin position="1"/>
        <end position="21"/>
    </location>
</feature>
<dbReference type="RefSeq" id="WP_135201051.1">
    <property type="nucleotide sequence ID" value="NZ_SPVG01000075.1"/>
</dbReference>
<keyword evidence="3" id="KW-1185">Reference proteome</keyword>
<evidence type="ECO:0000313" key="2">
    <source>
        <dbReference type="EMBL" id="TFW27001.1"/>
    </source>
</evidence>
<evidence type="ECO:0000313" key="3">
    <source>
        <dbReference type="Proteomes" id="UP000297729"/>
    </source>
</evidence>
<comment type="caution">
    <text evidence="2">The sequence shown here is derived from an EMBL/GenBank/DDBJ whole genome shotgun (WGS) entry which is preliminary data.</text>
</comment>
<reference evidence="2 3" key="1">
    <citation type="submission" date="2019-03" db="EMBL/GenBank/DDBJ databases">
        <title>Draft Genome Sequence of Duganella callidus sp. nov., a Novel Duganella Species Isolated from Cultivated Soil.</title>
        <authorList>
            <person name="Raths R."/>
            <person name="Peta V."/>
            <person name="Bucking H."/>
        </authorList>
    </citation>
    <scope>NUCLEOTIDE SEQUENCE [LARGE SCALE GENOMIC DNA]</scope>
    <source>
        <strain evidence="2 3">DN04</strain>
    </source>
</reference>
<name>A0A4Y9SKN3_9BURK</name>
<proteinExistence type="predicted"/>
<feature type="chain" id="PRO_5021312128" evidence="1">
    <location>
        <begin position="22"/>
        <end position="157"/>
    </location>
</feature>
<organism evidence="2 3">
    <name type="scientific">Duganella callida</name>
    <dbReference type="NCBI Taxonomy" id="2561932"/>
    <lineage>
        <taxon>Bacteria</taxon>
        <taxon>Pseudomonadati</taxon>
        <taxon>Pseudomonadota</taxon>
        <taxon>Betaproteobacteria</taxon>
        <taxon>Burkholderiales</taxon>
        <taxon>Oxalobacteraceae</taxon>
        <taxon>Telluria group</taxon>
        <taxon>Duganella</taxon>
    </lineage>
</organism>
<dbReference type="Proteomes" id="UP000297729">
    <property type="component" value="Unassembled WGS sequence"/>
</dbReference>